<dbReference type="Proteomes" id="UP001355298">
    <property type="component" value="Unassembled WGS sequence"/>
</dbReference>
<keyword evidence="2" id="KW-1185">Reference proteome</keyword>
<name>A0ABU6ITV3_9FLAO</name>
<gene>
    <name evidence="1" type="ORF">VOP03_13655</name>
</gene>
<dbReference type="RefSeq" id="WP_326279259.1">
    <property type="nucleotide sequence ID" value="NZ_JAYKYV010000013.1"/>
</dbReference>
<evidence type="ECO:0000313" key="2">
    <source>
        <dbReference type="Proteomes" id="UP001355298"/>
    </source>
</evidence>
<evidence type="ECO:0000313" key="1">
    <source>
        <dbReference type="EMBL" id="MEC4266397.1"/>
    </source>
</evidence>
<comment type="caution">
    <text evidence="1">The sequence shown here is derived from an EMBL/GenBank/DDBJ whole genome shotgun (WGS) entry which is preliminary data.</text>
</comment>
<sequence length="261" mass="31262">MYTEWQDKYYNEIEQRIVESAIYSYEENLRLSYQRTDFKSRLIEYLIVVNIAKKLFDWGWDNFIHVQLEYPINDYYNGAFPEFSWDKKLKRQNHNPPKNKSGRIDIALTKEPYRSFLYRKPKHMSLVGIEIKSFVRNNSIVEKDIVRLSEAMVQTDDIEKNSIRAGYVLFFKKLDRPNQIVKDSEIPEMKYNELSKWEMILDCFKNKNQSLEYMINPIEVKEAALAELEKKYDPDFTSHDEVAENSGLIMCYLVKIKRKSK</sequence>
<reference evidence="1 2" key="1">
    <citation type="submission" date="2024-01" db="EMBL/GenBank/DDBJ databases">
        <title>The strains designed SYSU M86414 and SYSU M84420 isolated from the marine sediment in San Sha City (Hainan Province, China).</title>
        <authorList>
            <person name="Guo D."/>
        </authorList>
    </citation>
    <scope>NUCLEOTIDE SEQUENCE [LARGE SCALE GENOMIC DNA]</scope>
    <source>
        <strain evidence="1 2">SYSU M84420</strain>
    </source>
</reference>
<proteinExistence type="predicted"/>
<accession>A0ABU6ITV3</accession>
<protein>
    <submittedName>
        <fullName evidence="1">Uncharacterized protein</fullName>
    </submittedName>
</protein>
<dbReference type="EMBL" id="JAYMGW010000013">
    <property type="protein sequence ID" value="MEC4266397.1"/>
    <property type="molecule type" value="Genomic_DNA"/>
</dbReference>
<organism evidence="1 2">
    <name type="scientific">Flagellimonas halotolerans</name>
    <dbReference type="NCBI Taxonomy" id="3112164"/>
    <lineage>
        <taxon>Bacteria</taxon>
        <taxon>Pseudomonadati</taxon>
        <taxon>Bacteroidota</taxon>
        <taxon>Flavobacteriia</taxon>
        <taxon>Flavobacteriales</taxon>
        <taxon>Flavobacteriaceae</taxon>
        <taxon>Flagellimonas</taxon>
    </lineage>
</organism>